<accession>A0A1H3NJU3</accession>
<proteinExistence type="predicted"/>
<name>A0A1H3NJU3_9EURY</name>
<sequence length="29" mass="3430">MGWHTSAYNTFYGRIKMEISGSVETLFFR</sequence>
<reference evidence="2" key="1">
    <citation type="submission" date="2016-10" db="EMBL/GenBank/DDBJ databases">
        <authorList>
            <person name="Varghese N."/>
            <person name="Submissions S."/>
        </authorList>
    </citation>
    <scope>NUCLEOTIDE SEQUENCE [LARGE SCALE GENOMIC DNA]</scope>
    <source>
        <strain evidence="2">DC30,IBRC 10041,KCTC 4046</strain>
    </source>
</reference>
<dbReference type="Proteomes" id="UP000199079">
    <property type="component" value="Unassembled WGS sequence"/>
</dbReference>
<dbReference type="AlphaFoldDB" id="A0A1H3NJU3"/>
<evidence type="ECO:0000313" key="1">
    <source>
        <dbReference type="EMBL" id="SDY89152.1"/>
    </source>
</evidence>
<gene>
    <name evidence="1" type="ORF">SAMN05216564_11331</name>
</gene>
<protein>
    <submittedName>
        <fullName evidence="1">Uncharacterized protein</fullName>
    </submittedName>
</protein>
<evidence type="ECO:0000313" key="2">
    <source>
        <dbReference type="Proteomes" id="UP000199079"/>
    </source>
</evidence>
<keyword evidence="2" id="KW-1185">Reference proteome</keyword>
<organism evidence="1 2">
    <name type="scientific">Halopenitus persicus</name>
    <dbReference type="NCBI Taxonomy" id="1048396"/>
    <lineage>
        <taxon>Archaea</taxon>
        <taxon>Methanobacteriati</taxon>
        <taxon>Methanobacteriota</taxon>
        <taxon>Stenosarchaea group</taxon>
        <taxon>Halobacteria</taxon>
        <taxon>Halobacteriales</taxon>
        <taxon>Haloferacaceae</taxon>
        <taxon>Halopenitus</taxon>
    </lineage>
</organism>
<dbReference type="EMBL" id="FNPC01000013">
    <property type="protein sequence ID" value="SDY89152.1"/>
    <property type="molecule type" value="Genomic_DNA"/>
</dbReference>